<dbReference type="Proteomes" id="UP000238589">
    <property type="component" value="Unassembled WGS sequence"/>
</dbReference>
<dbReference type="EMBL" id="PVLQ01000088">
    <property type="protein sequence ID" value="PRD64143.1"/>
    <property type="molecule type" value="Genomic_DNA"/>
</dbReference>
<comment type="caution">
    <text evidence="1">The sequence shown here is derived from an EMBL/GenBank/DDBJ whole genome shotgun (WGS) entry which is preliminary data.</text>
</comment>
<proteinExistence type="predicted"/>
<protein>
    <recommendedName>
        <fullName evidence="3">DUF2513 domain-containing protein</fullName>
    </recommendedName>
</protein>
<evidence type="ECO:0000313" key="1">
    <source>
        <dbReference type="EMBL" id="PRD64143.1"/>
    </source>
</evidence>
<dbReference type="RefSeq" id="WP_105749519.1">
    <property type="nucleotide sequence ID" value="NZ_PVLQ01000088.1"/>
</dbReference>
<organism evidence="1 2">
    <name type="scientific">Malikia granosa</name>
    <dbReference type="NCBI Taxonomy" id="263067"/>
    <lineage>
        <taxon>Bacteria</taxon>
        <taxon>Pseudomonadati</taxon>
        <taxon>Pseudomonadota</taxon>
        <taxon>Betaproteobacteria</taxon>
        <taxon>Burkholderiales</taxon>
        <taxon>Comamonadaceae</taxon>
        <taxon>Malikia</taxon>
    </lineage>
</organism>
<dbReference type="Pfam" id="PF10711">
    <property type="entry name" value="DUF2513"/>
    <property type="match status" value="1"/>
</dbReference>
<dbReference type="AlphaFoldDB" id="A0A2S9K112"/>
<name>A0A2S9K112_9BURK</name>
<accession>A0A2S9K112</accession>
<keyword evidence="2" id="KW-1185">Reference proteome</keyword>
<dbReference type="InterPro" id="IPR019650">
    <property type="entry name" value="DUF2513"/>
</dbReference>
<dbReference type="OrthoDB" id="6960201at2"/>
<reference evidence="1 2" key="1">
    <citation type="submission" date="2018-03" db="EMBL/GenBank/DDBJ databases">
        <title>Comparative genomics illustrates the genes involved in a hyperalkaliphilic mechanisms of Serpentinomonas isolated from highly-alkaline calcium-rich serpentinized springs.</title>
        <authorList>
            <person name="Suzuki S."/>
            <person name="Ishii S."/>
            <person name="Walworth N."/>
            <person name="Bird L."/>
            <person name="Kuenen J.G."/>
            <person name="Nealson K.H."/>
        </authorList>
    </citation>
    <scope>NUCLEOTIDE SEQUENCE [LARGE SCALE GENOMIC DNA]</scope>
    <source>
        <strain evidence="1 2">P1</strain>
    </source>
</reference>
<gene>
    <name evidence="1" type="ORF">C6P64_15890</name>
</gene>
<sequence>MKRDMDLIRRIAFATEELESGQTLDGLEDVEPATFAQHVVWMKEAGLVEAIVPTRLSGEGDFAMVNRLTWQGCDFLDAARDEGLWSKAKATVIKPSASFTFGLLKDWLTSEIRQGLPTLGM</sequence>
<evidence type="ECO:0008006" key="3">
    <source>
        <dbReference type="Google" id="ProtNLM"/>
    </source>
</evidence>
<evidence type="ECO:0000313" key="2">
    <source>
        <dbReference type="Proteomes" id="UP000238589"/>
    </source>
</evidence>